<name>A0AAU2K571_9ACTN</name>
<dbReference type="InterPro" id="IPR012328">
    <property type="entry name" value="Chalcone/stilbene_synt_C"/>
</dbReference>
<dbReference type="InterPro" id="IPR053446">
    <property type="entry name" value="DPA-CoA_Synthase"/>
</dbReference>
<sequence length="348" mass="37618">MGVGTAVPSNSYTQEELLDEFAVEDPRIRSVFLNSAIERRHLTLPPEGADGTRQMESQGQLLAKHRLQGLEMGGRALQACLKEAGAEVTDIRYLVCVSSTGFLTPGFTALMIREMGLDPNCARLDVVGMGCNAGLNGLTAVAGWAAAHPGELAVLVCTEACSAAYVFDGTMRTSVVNSLFGDGSAAVALRAGELPDEVERESLPEILNFASVMIPEALDAMRFDWDDDEVKFSFFLDRDVPYVVGAHAEGVIDRLLHDSGLRRSDIAHWIVHSGGKKVIDSVRVNLGLTAHDLRHTTGVLRDYGNLSSGSFLFSYHRLRNEGVVRPGDYAVFMTMGPGSTIETALLRC</sequence>
<reference evidence="6" key="1">
    <citation type="submission" date="2022-10" db="EMBL/GenBank/DDBJ databases">
        <title>The complete genomes of actinobacterial strains from the NBC collection.</title>
        <authorList>
            <person name="Joergensen T.S."/>
            <person name="Alvarez Arevalo M."/>
            <person name="Sterndorff E.B."/>
            <person name="Faurdal D."/>
            <person name="Vuksanovic O."/>
            <person name="Mourched A.-S."/>
            <person name="Charusanti P."/>
            <person name="Shaw S."/>
            <person name="Blin K."/>
            <person name="Weber T."/>
        </authorList>
    </citation>
    <scope>NUCLEOTIDE SEQUENCE</scope>
    <source>
        <strain evidence="6">NBC_00049</strain>
    </source>
</reference>
<evidence type="ECO:0000256" key="3">
    <source>
        <dbReference type="PIRSR" id="PIRSR000451-1"/>
    </source>
</evidence>
<evidence type="ECO:0000256" key="1">
    <source>
        <dbReference type="ARBA" id="ARBA00005531"/>
    </source>
</evidence>
<dbReference type="AlphaFoldDB" id="A0AAU2K571"/>
<comment type="similarity">
    <text evidence="1">Belongs to the thiolase-like superfamily. Chalcone/stilbene synthases family.</text>
</comment>
<dbReference type="EMBL" id="CP108264">
    <property type="protein sequence ID" value="WTU78895.1"/>
    <property type="molecule type" value="Genomic_DNA"/>
</dbReference>
<dbReference type="Gene3D" id="3.40.47.10">
    <property type="match status" value="2"/>
</dbReference>
<dbReference type="InterPro" id="IPR001099">
    <property type="entry name" value="Chalcone/stilbene_synt_N"/>
</dbReference>
<dbReference type="Pfam" id="PF00195">
    <property type="entry name" value="Chal_sti_synt_N"/>
    <property type="match status" value="1"/>
</dbReference>
<evidence type="ECO:0000259" key="5">
    <source>
        <dbReference type="Pfam" id="PF02797"/>
    </source>
</evidence>
<dbReference type="PANTHER" id="PTHR11877">
    <property type="entry name" value="HYDROXYMETHYLGLUTARYL-COA SYNTHASE"/>
    <property type="match status" value="1"/>
</dbReference>
<dbReference type="InterPro" id="IPR011141">
    <property type="entry name" value="Polyketide_synthase_type-III"/>
</dbReference>
<accession>A0AAU2K571</accession>
<feature type="active site" description="Acyl-thioester intermediate" evidence="3">
    <location>
        <position position="131"/>
    </location>
</feature>
<proteinExistence type="inferred from homology"/>
<dbReference type="NCBIfam" id="NF042429">
    <property type="entry name" value="DHPHCoAsyn_DpgA"/>
    <property type="match status" value="1"/>
</dbReference>
<evidence type="ECO:0000259" key="4">
    <source>
        <dbReference type="Pfam" id="PF00195"/>
    </source>
</evidence>
<dbReference type="CDD" id="cd00831">
    <property type="entry name" value="CHS_like"/>
    <property type="match status" value="1"/>
</dbReference>
<dbReference type="GO" id="GO:0016747">
    <property type="term" value="F:acyltransferase activity, transferring groups other than amino-acyl groups"/>
    <property type="evidence" value="ECO:0007669"/>
    <property type="project" value="InterPro"/>
</dbReference>
<feature type="domain" description="Chalcone/stilbene synthase N-terminal" evidence="4">
    <location>
        <begin position="2"/>
        <end position="191"/>
    </location>
</feature>
<keyword evidence="2" id="KW-0808">Transferase</keyword>
<feature type="domain" description="Chalcone/stilbene synthase C-terminal" evidence="5">
    <location>
        <begin position="228"/>
        <end position="347"/>
    </location>
</feature>
<protein>
    <submittedName>
        <fullName evidence="6">Type III polyketide synthase</fullName>
    </submittedName>
</protein>
<gene>
    <name evidence="6" type="ORF">OG327_27290</name>
</gene>
<dbReference type="Pfam" id="PF02797">
    <property type="entry name" value="Chal_sti_synt_C"/>
    <property type="match status" value="1"/>
</dbReference>
<dbReference type="InterPro" id="IPR016039">
    <property type="entry name" value="Thiolase-like"/>
</dbReference>
<dbReference type="SUPFAM" id="SSF53901">
    <property type="entry name" value="Thiolase-like"/>
    <property type="match status" value="1"/>
</dbReference>
<organism evidence="6">
    <name type="scientific">Streptomyces sp. NBC_00049</name>
    <dbReference type="NCBI Taxonomy" id="2903617"/>
    <lineage>
        <taxon>Bacteria</taxon>
        <taxon>Bacillati</taxon>
        <taxon>Actinomycetota</taxon>
        <taxon>Actinomycetes</taxon>
        <taxon>Kitasatosporales</taxon>
        <taxon>Streptomycetaceae</taxon>
        <taxon>Streptomyces</taxon>
    </lineage>
</organism>
<evidence type="ECO:0000313" key="6">
    <source>
        <dbReference type="EMBL" id="WTU78895.1"/>
    </source>
</evidence>
<evidence type="ECO:0000256" key="2">
    <source>
        <dbReference type="ARBA" id="ARBA00022679"/>
    </source>
</evidence>
<dbReference type="PIRSF" id="PIRSF000451">
    <property type="entry name" value="PKS_III"/>
    <property type="match status" value="1"/>
</dbReference>
<dbReference type="GO" id="GO:0030639">
    <property type="term" value="P:polyketide biosynthetic process"/>
    <property type="evidence" value="ECO:0007669"/>
    <property type="project" value="TreeGrafter"/>
</dbReference>
<dbReference type="PANTHER" id="PTHR11877:SF46">
    <property type="entry name" value="TYPE III POLYKETIDE SYNTHASE A"/>
    <property type="match status" value="1"/>
</dbReference>